<dbReference type="InterPro" id="IPR053018">
    <property type="entry name" value="Elsinochrome_Biosynth-Asso"/>
</dbReference>
<keyword evidence="1" id="KW-1133">Transmembrane helix</keyword>
<feature type="transmembrane region" description="Helical" evidence="1">
    <location>
        <begin position="261"/>
        <end position="285"/>
    </location>
</feature>
<keyword evidence="3" id="KW-1185">Reference proteome</keyword>
<evidence type="ECO:0000313" key="2">
    <source>
        <dbReference type="EMBL" id="KAF7348963.1"/>
    </source>
</evidence>
<name>A0A8H6XVI7_9AGAR</name>
<keyword evidence="1" id="KW-0812">Transmembrane</keyword>
<proteinExistence type="predicted"/>
<evidence type="ECO:0000256" key="1">
    <source>
        <dbReference type="SAM" id="Phobius"/>
    </source>
</evidence>
<evidence type="ECO:0000313" key="3">
    <source>
        <dbReference type="Proteomes" id="UP000620124"/>
    </source>
</evidence>
<dbReference type="OrthoDB" id="2975026at2759"/>
<feature type="transmembrane region" description="Helical" evidence="1">
    <location>
        <begin position="101"/>
        <end position="126"/>
    </location>
</feature>
<dbReference type="Proteomes" id="UP000620124">
    <property type="component" value="Unassembled WGS sequence"/>
</dbReference>
<dbReference type="PANTHER" id="PTHR37577:SF1">
    <property type="entry name" value="INTEGRAL MEMBRANE PROTEIN"/>
    <property type="match status" value="1"/>
</dbReference>
<dbReference type="AlphaFoldDB" id="A0A8H6XVI7"/>
<reference evidence="2" key="1">
    <citation type="submission" date="2020-05" db="EMBL/GenBank/DDBJ databases">
        <title>Mycena genomes resolve the evolution of fungal bioluminescence.</title>
        <authorList>
            <person name="Tsai I.J."/>
        </authorList>
    </citation>
    <scope>NUCLEOTIDE SEQUENCE</scope>
    <source>
        <strain evidence="2">CCC161011</strain>
    </source>
</reference>
<feature type="transmembrane region" description="Helical" evidence="1">
    <location>
        <begin position="154"/>
        <end position="172"/>
    </location>
</feature>
<accession>A0A8H6XVI7</accession>
<protein>
    <submittedName>
        <fullName evidence="2">Uncharacterized protein</fullName>
    </submittedName>
</protein>
<feature type="transmembrane region" description="Helical" evidence="1">
    <location>
        <begin position="201"/>
        <end position="223"/>
    </location>
</feature>
<feature type="transmembrane region" description="Helical" evidence="1">
    <location>
        <begin position="305"/>
        <end position="324"/>
    </location>
</feature>
<dbReference type="EMBL" id="JACAZI010000011">
    <property type="protein sequence ID" value="KAF7348963.1"/>
    <property type="molecule type" value="Genomic_DNA"/>
</dbReference>
<organism evidence="2 3">
    <name type="scientific">Mycena venus</name>
    <dbReference type="NCBI Taxonomy" id="2733690"/>
    <lineage>
        <taxon>Eukaryota</taxon>
        <taxon>Fungi</taxon>
        <taxon>Dikarya</taxon>
        <taxon>Basidiomycota</taxon>
        <taxon>Agaricomycotina</taxon>
        <taxon>Agaricomycetes</taxon>
        <taxon>Agaricomycetidae</taxon>
        <taxon>Agaricales</taxon>
        <taxon>Marasmiineae</taxon>
        <taxon>Mycenaceae</taxon>
        <taxon>Mycena</taxon>
    </lineage>
</organism>
<dbReference type="PANTHER" id="PTHR37577">
    <property type="entry name" value="INTEGRAL MEMBRANE PROTEIN"/>
    <property type="match status" value="1"/>
</dbReference>
<gene>
    <name evidence="2" type="ORF">MVEN_01417000</name>
</gene>
<comment type="caution">
    <text evidence="2">The sequence shown here is derived from an EMBL/GenBank/DDBJ whole genome shotgun (WGS) entry which is preliminary data.</text>
</comment>
<feature type="transmembrane region" description="Helical" evidence="1">
    <location>
        <begin position="65"/>
        <end position="89"/>
    </location>
</feature>
<keyword evidence="1" id="KW-0472">Membrane</keyword>
<sequence length="412" mass="45261">MQVDDSDSCPCLNPDPDIAGIGAIISFISTAEPSREKALLVAIQYIYKSSPEVAQRRFETARERFTSLFFPLVFTLGDTQLITGLAVLISGWIRLRAGLSVYHFTVIADLAWMASDTQLVAFFALFQCVRSTPHWRRDALDIDIEPYVYLPSRLCRAFGMLCMFTMLFVASVILSDRAWWDCVSLPAIGFFSHLNPGGSRLVWSIFNYSMLIWGYSAALIPLFRPTYRAYEAIKCAIMIIIPCGGAWPHRARQILRGVQEFLVSMVFDAVFTAIWFGIGTWSIISDRAQGSDVDLCTADNTEAEWGFGQLVPMVLLGLPLLGALDAYGKHSKSGGGPALPHLGSTRSRSGSEIDLLVGPRRSSAESSRPSLGQSTLTSAASADFDHSYDGVPLRFPSLAHFEPIPLSHSGLA</sequence>